<dbReference type="Proteomes" id="UP001642484">
    <property type="component" value="Unassembled WGS sequence"/>
</dbReference>
<protein>
    <submittedName>
        <fullName evidence="1">Uncharacterized protein</fullName>
    </submittedName>
</protein>
<comment type="caution">
    <text evidence="1">The sequence shown here is derived from an EMBL/GenBank/DDBJ whole genome shotgun (WGS) entry which is preliminary data.</text>
</comment>
<organism evidence="1 2">
    <name type="scientific">Durusdinium trenchii</name>
    <dbReference type="NCBI Taxonomy" id="1381693"/>
    <lineage>
        <taxon>Eukaryota</taxon>
        <taxon>Sar</taxon>
        <taxon>Alveolata</taxon>
        <taxon>Dinophyceae</taxon>
        <taxon>Suessiales</taxon>
        <taxon>Symbiodiniaceae</taxon>
        <taxon>Durusdinium</taxon>
    </lineage>
</organism>
<sequence>MLEDARCVCDADSASSALPGQWETPVDAVGAALERQAQRRGLPSTSGASEALCRILAKPIGPREKLDQFHAWILSSKDEILDGVEAVGDLVGLCSLLSALSTHSATLSPENFSQLAPLLILLADLASKRGHMDSKCC</sequence>
<accession>A0ABP0KQU2</accession>
<proteinExistence type="predicted"/>
<keyword evidence="2" id="KW-1185">Reference proteome</keyword>
<reference evidence="1 2" key="1">
    <citation type="submission" date="2024-02" db="EMBL/GenBank/DDBJ databases">
        <authorList>
            <person name="Chen Y."/>
            <person name="Shah S."/>
            <person name="Dougan E. K."/>
            <person name="Thang M."/>
            <person name="Chan C."/>
        </authorList>
    </citation>
    <scope>NUCLEOTIDE SEQUENCE [LARGE SCALE GENOMIC DNA]</scope>
</reference>
<evidence type="ECO:0000313" key="1">
    <source>
        <dbReference type="EMBL" id="CAK9029263.1"/>
    </source>
</evidence>
<name>A0ABP0KQU2_9DINO</name>
<dbReference type="EMBL" id="CAXAMN010009580">
    <property type="protein sequence ID" value="CAK9029263.1"/>
    <property type="molecule type" value="Genomic_DNA"/>
</dbReference>
<gene>
    <name evidence="1" type="ORF">CCMP2556_LOCUS17422</name>
</gene>
<evidence type="ECO:0000313" key="2">
    <source>
        <dbReference type="Proteomes" id="UP001642484"/>
    </source>
</evidence>